<dbReference type="RefSeq" id="WP_039673388.1">
    <property type="nucleotide sequence ID" value="NZ_CP065689.1"/>
</dbReference>
<dbReference type="EMBL" id="LS483460">
    <property type="protein sequence ID" value="SQI00977.1"/>
    <property type="molecule type" value="Genomic_DNA"/>
</dbReference>
<dbReference type="KEGG" id="cmin:NCTC10288_02300"/>
<evidence type="ECO:0000313" key="3">
    <source>
        <dbReference type="Proteomes" id="UP000249264"/>
    </source>
</evidence>
<dbReference type="STRING" id="38301.NX84_02395"/>
<dbReference type="Proteomes" id="UP000249264">
    <property type="component" value="Chromosome 1"/>
</dbReference>
<dbReference type="AlphaFoldDB" id="A0A2X4RC77"/>
<keyword evidence="4" id="KW-1185">Reference proteome</keyword>
<protein>
    <submittedName>
        <fullName evidence="2">Uncharacterized protein</fullName>
    </submittedName>
</protein>
<sequence length="108" mass="12426">MTKYQLKELDYSAHADDFDSDDPNVRTFQVIYHGMTIGIFIKYPNAVLSGQFDYLAAPPRQMVSFRPGDGDWHVKELSGEDFYVFSTELEACDYLNDCYQSYLDLIAS</sequence>
<evidence type="ECO:0000313" key="2">
    <source>
        <dbReference type="EMBL" id="SQI00977.1"/>
    </source>
</evidence>
<dbReference type="OrthoDB" id="9858667at2"/>
<organism evidence="2 3">
    <name type="scientific">Corynebacterium minutissimum</name>
    <dbReference type="NCBI Taxonomy" id="38301"/>
    <lineage>
        <taxon>Bacteria</taxon>
        <taxon>Bacillati</taxon>
        <taxon>Actinomycetota</taxon>
        <taxon>Actinomycetes</taxon>
        <taxon>Mycobacteriales</taxon>
        <taxon>Corynebacteriaceae</taxon>
        <taxon>Corynebacterium</taxon>
    </lineage>
</organism>
<proteinExistence type="predicted"/>
<dbReference type="EMBL" id="CP065689">
    <property type="protein sequence ID" value="QPS60193.1"/>
    <property type="molecule type" value="Genomic_DNA"/>
</dbReference>
<evidence type="ECO:0000313" key="1">
    <source>
        <dbReference type="EMBL" id="QPS60193.1"/>
    </source>
</evidence>
<dbReference type="Proteomes" id="UP000594905">
    <property type="component" value="Chromosome"/>
</dbReference>
<gene>
    <name evidence="1" type="ORF">I6G51_03030</name>
    <name evidence="2" type="ORF">NCTC10288_02300</name>
</gene>
<evidence type="ECO:0000313" key="4">
    <source>
        <dbReference type="Proteomes" id="UP000594905"/>
    </source>
</evidence>
<reference evidence="2 3" key="1">
    <citation type="submission" date="2018-06" db="EMBL/GenBank/DDBJ databases">
        <authorList>
            <consortium name="Pathogen Informatics"/>
            <person name="Doyle S."/>
        </authorList>
    </citation>
    <scope>NUCLEOTIDE SEQUENCE [LARGE SCALE GENOMIC DNA]</scope>
    <source>
        <strain evidence="2 3">NCTC10288</strain>
    </source>
</reference>
<name>A0A2X4RC77_9CORY</name>
<dbReference type="GeneID" id="70784165"/>
<accession>A0A2X4RC77</accession>
<reference evidence="1 4" key="2">
    <citation type="submission" date="2020-12" db="EMBL/GenBank/DDBJ databases">
        <title>FDA dAtabase for Regulatory Grade micrObial Sequences (FDA-ARGOS): Supporting development and validation of Infectious Disease Dx tests.</title>
        <authorList>
            <person name="Sproer C."/>
            <person name="Gronow S."/>
            <person name="Severitt S."/>
            <person name="Schroder I."/>
            <person name="Tallon L."/>
            <person name="Sadzewicz L."/>
            <person name="Zhao X."/>
            <person name="Boylan J."/>
            <person name="Ott S."/>
            <person name="Bowen H."/>
            <person name="Vavikolanu K."/>
            <person name="Mehta A."/>
            <person name="Aluvathingal J."/>
            <person name="Nadendla S."/>
            <person name="Lowell S."/>
            <person name="Myers T."/>
            <person name="Yan Y."/>
            <person name="Sichtig H."/>
        </authorList>
    </citation>
    <scope>NUCLEOTIDE SEQUENCE [LARGE SCALE GENOMIC DNA]</scope>
    <source>
        <strain evidence="1 4">FDAARGOS_894</strain>
    </source>
</reference>